<sequence length="270" mass="30670">MNFDFAFVLVLATFVTGVAWLADTLLFAEGRKEVLLAAEQSADGQLPEEVKEKITRMSWWADFSQSMFPVLAVVLVVRSFLVEPFQIPSGSMLPTLQIGDFILVNKYHYGLRLPVLNSKVVPFNDPERGDVVVFKYPNDPAVNYIKRVVGLPGDVIRYQDKIIYVNGEPQMQDLLAKLPPRSPQTLLYNEKLGEVAHEIYNDVQAPNRTGEWTVPEGQYFVMGDNRDNSNDSRYWGFVPDEMLVGKAFAVWMHWPSFFSIPDVTAMRSIN</sequence>
<evidence type="ECO:0000259" key="10">
    <source>
        <dbReference type="Pfam" id="PF10502"/>
    </source>
</evidence>
<evidence type="ECO:0000313" key="12">
    <source>
        <dbReference type="Proteomes" id="UP000198623"/>
    </source>
</evidence>
<dbReference type="InterPro" id="IPR019757">
    <property type="entry name" value="Pept_S26A_signal_pept_1_Lys-AS"/>
</dbReference>
<evidence type="ECO:0000256" key="4">
    <source>
        <dbReference type="ARBA" id="ARBA00019232"/>
    </source>
</evidence>
<proteinExistence type="inferred from homology"/>
<dbReference type="GO" id="GO:0004252">
    <property type="term" value="F:serine-type endopeptidase activity"/>
    <property type="evidence" value="ECO:0007669"/>
    <property type="project" value="InterPro"/>
</dbReference>
<gene>
    <name evidence="11" type="ORF">SAMN05216175_10711</name>
</gene>
<dbReference type="Proteomes" id="UP000198623">
    <property type="component" value="Unassembled WGS sequence"/>
</dbReference>
<evidence type="ECO:0000256" key="1">
    <source>
        <dbReference type="ARBA" id="ARBA00000677"/>
    </source>
</evidence>
<dbReference type="RefSeq" id="WP_090728156.1">
    <property type="nucleotide sequence ID" value="NZ_FOOU01000007.1"/>
</dbReference>
<dbReference type="GO" id="GO:0006465">
    <property type="term" value="P:signal peptide processing"/>
    <property type="evidence" value="ECO:0007669"/>
    <property type="project" value="InterPro"/>
</dbReference>
<keyword evidence="12" id="KW-1185">Reference proteome</keyword>
<evidence type="ECO:0000256" key="2">
    <source>
        <dbReference type="ARBA" id="ARBA00009370"/>
    </source>
</evidence>
<dbReference type="GO" id="GO:0009003">
    <property type="term" value="F:signal peptidase activity"/>
    <property type="evidence" value="ECO:0007669"/>
    <property type="project" value="UniProtKB-EC"/>
</dbReference>
<dbReference type="SUPFAM" id="SSF51306">
    <property type="entry name" value="LexA/Signal peptidase"/>
    <property type="match status" value="1"/>
</dbReference>
<evidence type="ECO:0000313" key="11">
    <source>
        <dbReference type="EMBL" id="SFG45269.1"/>
    </source>
</evidence>
<dbReference type="Pfam" id="PF10502">
    <property type="entry name" value="Peptidase_S26"/>
    <property type="match status" value="1"/>
</dbReference>
<comment type="subcellular location">
    <subcellularLocation>
        <location evidence="9">Membrane</location>
        <topology evidence="9">Multi-pass membrane protein</topology>
    </subcellularLocation>
</comment>
<evidence type="ECO:0000256" key="8">
    <source>
        <dbReference type="RuleBase" id="RU003993"/>
    </source>
</evidence>
<dbReference type="NCBIfam" id="TIGR02227">
    <property type="entry name" value="sigpep_I_bact"/>
    <property type="match status" value="1"/>
</dbReference>
<name>A0A1I2S0G7_9GAMM</name>
<comment type="catalytic activity">
    <reaction evidence="1 8">
        <text>Cleavage of hydrophobic, N-terminal signal or leader sequences from secreted and periplasmic proteins.</text>
        <dbReference type="EC" id="3.4.21.89"/>
    </reaction>
</comment>
<comment type="similarity">
    <text evidence="2 9">Belongs to the peptidase S26 family.</text>
</comment>
<accession>A0A1I2S0G7</accession>
<dbReference type="InterPro" id="IPR019758">
    <property type="entry name" value="Pept_S26A_signal_pept_1_CS"/>
</dbReference>
<dbReference type="OrthoDB" id="9815782at2"/>
<dbReference type="CDD" id="cd06530">
    <property type="entry name" value="S26_SPase_I"/>
    <property type="match status" value="1"/>
</dbReference>
<evidence type="ECO:0000256" key="9">
    <source>
        <dbReference type="RuleBase" id="RU362042"/>
    </source>
</evidence>
<organism evidence="11 12">
    <name type="scientific">Neptunomonas qingdaonensis</name>
    <dbReference type="NCBI Taxonomy" id="1045558"/>
    <lineage>
        <taxon>Bacteria</taxon>
        <taxon>Pseudomonadati</taxon>
        <taxon>Pseudomonadota</taxon>
        <taxon>Gammaproteobacteria</taxon>
        <taxon>Oceanospirillales</taxon>
        <taxon>Oceanospirillaceae</taxon>
        <taxon>Neptunomonas</taxon>
    </lineage>
</organism>
<dbReference type="AlphaFoldDB" id="A0A1I2S0G7"/>
<dbReference type="InterPro" id="IPR036286">
    <property type="entry name" value="LexA/Signal_pep-like_sf"/>
</dbReference>
<dbReference type="PANTHER" id="PTHR43390:SF1">
    <property type="entry name" value="CHLOROPLAST PROCESSING PEPTIDASE"/>
    <property type="match status" value="1"/>
</dbReference>
<dbReference type="STRING" id="1045558.SAMN05216175_10711"/>
<dbReference type="PRINTS" id="PR00727">
    <property type="entry name" value="LEADERPTASE"/>
</dbReference>
<dbReference type="Gene3D" id="2.10.109.10">
    <property type="entry name" value="Umud Fragment, subunit A"/>
    <property type="match status" value="1"/>
</dbReference>
<feature type="active site" evidence="7">
    <location>
        <position position="91"/>
    </location>
</feature>
<dbReference type="EMBL" id="FOOU01000007">
    <property type="protein sequence ID" value="SFG45269.1"/>
    <property type="molecule type" value="Genomic_DNA"/>
</dbReference>
<feature type="domain" description="Peptidase S26" evidence="10">
    <location>
        <begin position="62"/>
        <end position="251"/>
    </location>
</feature>
<dbReference type="PROSITE" id="PS00501">
    <property type="entry name" value="SPASE_I_1"/>
    <property type="match status" value="1"/>
</dbReference>
<dbReference type="GO" id="GO:0016020">
    <property type="term" value="C:membrane"/>
    <property type="evidence" value="ECO:0007669"/>
    <property type="project" value="UniProtKB-SubCell"/>
</dbReference>
<dbReference type="InterPro" id="IPR019756">
    <property type="entry name" value="Pept_S26A_signal_pept_1_Ser-AS"/>
</dbReference>
<protein>
    <recommendedName>
        <fullName evidence="4 8">Signal peptidase I</fullName>
        <ecNumber evidence="3 8">3.4.21.89</ecNumber>
    </recommendedName>
</protein>
<dbReference type="InterPro" id="IPR019533">
    <property type="entry name" value="Peptidase_S26"/>
</dbReference>
<dbReference type="PROSITE" id="PS00761">
    <property type="entry name" value="SPASE_I_3"/>
    <property type="match status" value="1"/>
</dbReference>
<dbReference type="PANTHER" id="PTHR43390">
    <property type="entry name" value="SIGNAL PEPTIDASE I"/>
    <property type="match status" value="1"/>
</dbReference>
<reference evidence="12" key="1">
    <citation type="submission" date="2016-10" db="EMBL/GenBank/DDBJ databases">
        <authorList>
            <person name="Varghese N."/>
            <person name="Submissions S."/>
        </authorList>
    </citation>
    <scope>NUCLEOTIDE SEQUENCE [LARGE SCALE GENOMIC DNA]</scope>
    <source>
        <strain evidence="12">CGMCC 1.10971</strain>
    </source>
</reference>
<dbReference type="InterPro" id="IPR000223">
    <property type="entry name" value="Pept_S26A_signal_pept_1"/>
</dbReference>
<dbReference type="EC" id="3.4.21.89" evidence="3 8"/>
<dbReference type="PROSITE" id="PS00760">
    <property type="entry name" value="SPASE_I_2"/>
    <property type="match status" value="1"/>
</dbReference>
<evidence type="ECO:0000256" key="3">
    <source>
        <dbReference type="ARBA" id="ARBA00013208"/>
    </source>
</evidence>
<feature type="active site" evidence="7">
    <location>
        <position position="146"/>
    </location>
</feature>
<keyword evidence="5 8" id="KW-0645">Protease</keyword>
<evidence type="ECO:0000256" key="7">
    <source>
        <dbReference type="PIRSR" id="PIRSR600223-1"/>
    </source>
</evidence>
<keyword evidence="6 8" id="KW-0378">Hydrolase</keyword>
<evidence type="ECO:0000256" key="6">
    <source>
        <dbReference type="ARBA" id="ARBA00022801"/>
    </source>
</evidence>
<evidence type="ECO:0000256" key="5">
    <source>
        <dbReference type="ARBA" id="ARBA00022670"/>
    </source>
</evidence>